<feature type="transmembrane region" description="Helical" evidence="2">
    <location>
        <begin position="6"/>
        <end position="26"/>
    </location>
</feature>
<dbReference type="PATRIC" id="fig|883113.3.peg.148"/>
<feature type="compositionally biased region" description="Acidic residues" evidence="1">
    <location>
        <begin position="346"/>
        <end position="355"/>
    </location>
</feature>
<dbReference type="OrthoDB" id="2243657at2"/>
<evidence type="ECO:0000313" key="3">
    <source>
        <dbReference type="EMBL" id="EHR38066.1"/>
    </source>
</evidence>
<organism evidence="3 4">
    <name type="scientific">Facklamia languida CCUG 37842</name>
    <dbReference type="NCBI Taxonomy" id="883113"/>
    <lineage>
        <taxon>Bacteria</taxon>
        <taxon>Bacillati</taxon>
        <taxon>Bacillota</taxon>
        <taxon>Bacilli</taxon>
        <taxon>Lactobacillales</taxon>
        <taxon>Aerococcaceae</taxon>
        <taxon>Facklamia</taxon>
    </lineage>
</organism>
<evidence type="ECO:0000313" key="4">
    <source>
        <dbReference type="Proteomes" id="UP000006190"/>
    </source>
</evidence>
<comment type="caution">
    <text evidence="3">The sequence shown here is derived from an EMBL/GenBank/DDBJ whole genome shotgun (WGS) entry which is preliminary data.</text>
</comment>
<feature type="transmembrane region" description="Helical" evidence="2">
    <location>
        <begin position="103"/>
        <end position="120"/>
    </location>
</feature>
<gene>
    <name evidence="3" type="ORF">HMPREF9708_00150</name>
</gene>
<dbReference type="AlphaFoldDB" id="H3NH11"/>
<dbReference type="Pfam" id="PF10112">
    <property type="entry name" value="Halogen_Hydrol"/>
    <property type="match status" value="1"/>
</dbReference>
<keyword evidence="2" id="KW-0472">Membrane</keyword>
<keyword evidence="2" id="KW-1133">Transmembrane helix</keyword>
<protein>
    <recommendedName>
        <fullName evidence="5">5-bromo-4-chloroindolyl phosphate hydrolysis protein</fullName>
    </recommendedName>
</protein>
<evidence type="ECO:0008006" key="5">
    <source>
        <dbReference type="Google" id="ProtNLM"/>
    </source>
</evidence>
<dbReference type="RefSeq" id="WP_006308015.1">
    <property type="nucleotide sequence ID" value="NZ_JH601133.1"/>
</dbReference>
<feature type="transmembrane region" description="Helical" evidence="2">
    <location>
        <begin position="70"/>
        <end position="91"/>
    </location>
</feature>
<sequence length="375" mass="42738">MFLNLIGPIYLVCLGLALFNCLRQFTHFTKQSKNISEIKGAKIRQSLILNLLIVLVPIVIPIMAQTNLRILAILCLPVLMANIVLSLAFYAIRQVSQARFLSFFYHTGQVCILLTCSVLSDFMGGMSGPDYLSSSEFFAISVYLILAVLFASAIVGAIAMIFSSRKNPRPLFNLQKRDPHKHVSSNMLHHYHQAGLSNQEIETFRQEMAEAQNHILRIEENFQKTAKMRAIELHYNILKVAKNYFKDIVAQPKRFVAASHFTLTLLPQLDDLLSKYNEINSHVAKNKQTYLILEKSAQTIDQICQEIISDYLHFHENKYQALEDGIKLADRTLKHHSSQDPINWTDQDEDLDANDPFDLKPNQDSLMTGEPDLED</sequence>
<keyword evidence="2" id="KW-0812">Transmembrane</keyword>
<dbReference type="InterPro" id="IPR018770">
    <property type="entry name" value="ChloroindolylP_hydrolase"/>
</dbReference>
<dbReference type="HOGENOM" id="CLU_737218_0_0_9"/>
<evidence type="ECO:0000256" key="1">
    <source>
        <dbReference type="SAM" id="MobiDB-lite"/>
    </source>
</evidence>
<name>H3NH11_9LACT</name>
<feature type="region of interest" description="Disordered" evidence="1">
    <location>
        <begin position="337"/>
        <end position="375"/>
    </location>
</feature>
<evidence type="ECO:0000256" key="2">
    <source>
        <dbReference type="SAM" id="Phobius"/>
    </source>
</evidence>
<dbReference type="Proteomes" id="UP000006190">
    <property type="component" value="Unassembled WGS sequence"/>
</dbReference>
<dbReference type="STRING" id="883113.HMPREF9708_00150"/>
<keyword evidence="4" id="KW-1185">Reference proteome</keyword>
<dbReference type="EMBL" id="AGEG01000002">
    <property type="protein sequence ID" value="EHR38066.1"/>
    <property type="molecule type" value="Genomic_DNA"/>
</dbReference>
<feature type="transmembrane region" description="Helical" evidence="2">
    <location>
        <begin position="140"/>
        <end position="162"/>
    </location>
</feature>
<feature type="transmembrane region" description="Helical" evidence="2">
    <location>
        <begin position="47"/>
        <end position="64"/>
    </location>
</feature>
<proteinExistence type="predicted"/>
<accession>H3NH11</accession>
<reference evidence="3 4" key="1">
    <citation type="submission" date="2012-01" db="EMBL/GenBank/DDBJ databases">
        <title>The Genome Sequence of Facklamia languida CCUG 37842.</title>
        <authorList>
            <consortium name="The Broad Institute Genome Sequencing Platform"/>
            <person name="Earl A."/>
            <person name="Ward D."/>
            <person name="Feldgarden M."/>
            <person name="Gevers D."/>
            <person name="Huys G."/>
            <person name="Young S.K."/>
            <person name="Zeng Q."/>
            <person name="Gargeya S."/>
            <person name="Fitzgerald M."/>
            <person name="Haas B."/>
            <person name="Abouelleil A."/>
            <person name="Alvarado L."/>
            <person name="Arachchi H.M."/>
            <person name="Berlin A."/>
            <person name="Chapman S.B."/>
            <person name="Gearin G."/>
            <person name="Goldberg J."/>
            <person name="Griggs A."/>
            <person name="Gujja S."/>
            <person name="Hansen M."/>
            <person name="Heiman D."/>
            <person name="Howarth C."/>
            <person name="Larimer J."/>
            <person name="Lui A."/>
            <person name="MacDonald P.J.P."/>
            <person name="McCowen C."/>
            <person name="Montmayeur A."/>
            <person name="Murphy C."/>
            <person name="Neiman D."/>
            <person name="Pearson M."/>
            <person name="Priest M."/>
            <person name="Roberts A."/>
            <person name="Saif S."/>
            <person name="Shea T."/>
            <person name="Sisk P."/>
            <person name="Stolte C."/>
            <person name="Sykes S."/>
            <person name="Wortman J."/>
            <person name="Nusbaum C."/>
            <person name="Birren B."/>
        </authorList>
    </citation>
    <scope>NUCLEOTIDE SEQUENCE [LARGE SCALE GENOMIC DNA]</scope>
    <source>
        <strain evidence="3 4">CCUG 37842</strain>
    </source>
</reference>
<dbReference type="eggNOG" id="COG4915">
    <property type="taxonomic scope" value="Bacteria"/>
</dbReference>